<evidence type="ECO:0000259" key="5">
    <source>
        <dbReference type="PROSITE" id="PS50081"/>
    </source>
</evidence>
<dbReference type="RefSeq" id="NP_001037947.1">
    <property type="nucleotide sequence ID" value="NM_001044482.1"/>
</dbReference>
<proteinExistence type="evidence at transcript level"/>
<evidence type="ECO:0000256" key="1">
    <source>
        <dbReference type="ARBA" id="ARBA00022723"/>
    </source>
</evidence>
<dbReference type="GO" id="GO:0032154">
    <property type="term" value="C:cleavage furrow"/>
    <property type="evidence" value="ECO:0000318"/>
    <property type="project" value="GO_Central"/>
</dbReference>
<dbReference type="InterPro" id="IPR002219">
    <property type="entry name" value="PKC_DAG/PE"/>
</dbReference>
<dbReference type="AlphaFoldDB" id="Q28GA0"/>
<dbReference type="InterPro" id="IPR008936">
    <property type="entry name" value="Rho_GTPase_activation_prot"/>
</dbReference>
<dbReference type="Gene3D" id="3.30.60.20">
    <property type="match status" value="1"/>
</dbReference>
<feature type="domain" description="Phorbol-ester/DAG-type" evidence="5">
    <location>
        <begin position="273"/>
        <end position="322"/>
    </location>
</feature>
<keyword evidence="2" id="KW-0862">Zinc</keyword>
<dbReference type="Gene3D" id="1.10.555.10">
    <property type="entry name" value="Rho GTPase activation protein"/>
    <property type="match status" value="1"/>
</dbReference>
<dbReference type="GO" id="GO:0051233">
    <property type="term" value="C:spindle midzone"/>
    <property type="evidence" value="ECO:0000318"/>
    <property type="project" value="GO_Central"/>
</dbReference>
<dbReference type="GO" id="GO:0046872">
    <property type="term" value="F:metal ion binding"/>
    <property type="evidence" value="ECO:0007669"/>
    <property type="project" value="UniProtKB-KW"/>
</dbReference>
<feature type="region of interest" description="Disordered" evidence="4">
    <location>
        <begin position="571"/>
        <end position="593"/>
    </location>
</feature>
<feature type="region of interest" description="Disordered" evidence="4">
    <location>
        <begin position="228"/>
        <end position="270"/>
    </location>
</feature>
<reference evidence="9" key="1">
    <citation type="journal article" date="2002" name="Dev. Dyn.">
        <title>Genetic and genomic tools for Xenopus research: The NIH Xenopus initiative.</title>
        <authorList>
            <person name="Klein S.L."/>
            <person name="Strausberg R.L."/>
            <person name="Wagner L."/>
            <person name="Pontius J."/>
            <person name="Clifton S.W."/>
            <person name="Richardson P."/>
        </authorList>
    </citation>
    <scope>NUCLEOTIDE SEQUENCE</scope>
</reference>
<dbReference type="Xenbase" id="XB-GENE-5952945">
    <property type="gene designation" value="racgap1.2"/>
</dbReference>
<accession>Q28GA0</accession>
<dbReference type="CDD" id="cd20821">
    <property type="entry name" value="C1_MgcRacGAP"/>
    <property type="match status" value="1"/>
</dbReference>
<dbReference type="InterPro" id="IPR046349">
    <property type="entry name" value="C1-like_sf"/>
</dbReference>
<dbReference type="AGR" id="Xenbase:XB-GENE-5952945"/>
<feature type="domain" description="Rho-GAP" evidence="6">
    <location>
        <begin position="338"/>
        <end position="528"/>
    </location>
</feature>
<dbReference type="CTD" id="733574"/>
<evidence type="ECO:0000313" key="9">
    <source>
        <dbReference type="RefSeq" id="NP_001037947.1"/>
    </source>
</evidence>
<keyword evidence="1" id="KW-0479">Metal-binding</keyword>
<evidence type="ECO:0000313" key="10">
    <source>
        <dbReference type="Xenbase" id="XB-GENE-5952945"/>
    </source>
</evidence>
<dbReference type="PANTHER" id="PTHR46199:SF6">
    <property type="entry name" value="RAC GTPASE ACTIVATING PROTEIN 1"/>
    <property type="match status" value="1"/>
</dbReference>
<dbReference type="InterPro" id="IPR000198">
    <property type="entry name" value="RhoGAP_dom"/>
</dbReference>
<dbReference type="PANTHER" id="PTHR46199">
    <property type="entry name" value="RAC GTPASE-ACTIVATING PROTEIN 1"/>
    <property type="match status" value="1"/>
</dbReference>
<dbReference type="PROSITE" id="PS50238">
    <property type="entry name" value="RHOGAP"/>
    <property type="match status" value="1"/>
</dbReference>
<dbReference type="GO" id="GO:0007266">
    <property type="term" value="P:Rho protein signal transduction"/>
    <property type="evidence" value="ECO:0000318"/>
    <property type="project" value="GO_Central"/>
</dbReference>
<keyword evidence="3" id="KW-0175">Coiled coil</keyword>
<dbReference type="Proteomes" id="UP000008143">
    <property type="component" value="Chromosome 9"/>
</dbReference>
<dbReference type="KEGG" id="xtr:733574"/>
<dbReference type="GO" id="GO:0005096">
    <property type="term" value="F:GTPase activator activity"/>
    <property type="evidence" value="ECO:0000318"/>
    <property type="project" value="GO_Central"/>
</dbReference>
<dbReference type="SUPFAM" id="SSF57889">
    <property type="entry name" value="Cysteine-rich domain"/>
    <property type="match status" value="1"/>
</dbReference>
<dbReference type="Pfam" id="PF00620">
    <property type="entry name" value="RhoGAP"/>
    <property type="match status" value="1"/>
</dbReference>
<protein>
    <submittedName>
        <fullName evidence="7">Novel protein containing RhoGAP domain</fullName>
    </submittedName>
    <submittedName>
        <fullName evidence="9">Rac GTPase activating protein 1</fullName>
    </submittedName>
</protein>
<dbReference type="OrthoDB" id="2218807at2759"/>
<evidence type="ECO:0000256" key="3">
    <source>
        <dbReference type="SAM" id="Coils"/>
    </source>
</evidence>
<dbReference type="SMART" id="SM00324">
    <property type="entry name" value="RhoGAP"/>
    <property type="match status" value="1"/>
</dbReference>
<dbReference type="GO" id="GO:0030496">
    <property type="term" value="C:midbody"/>
    <property type="evidence" value="ECO:0000318"/>
    <property type="project" value="GO_Central"/>
</dbReference>
<dbReference type="GO" id="GO:0000281">
    <property type="term" value="P:mitotic cytokinesis"/>
    <property type="evidence" value="ECO:0000318"/>
    <property type="project" value="GO_Central"/>
</dbReference>
<organism evidence="7">
    <name type="scientific">Xenopus tropicalis</name>
    <name type="common">Western clawed frog</name>
    <name type="synonym">Silurana tropicalis</name>
    <dbReference type="NCBI Taxonomy" id="8364"/>
    <lineage>
        <taxon>Eukaryota</taxon>
        <taxon>Metazoa</taxon>
        <taxon>Chordata</taxon>
        <taxon>Craniata</taxon>
        <taxon>Vertebrata</taxon>
        <taxon>Euteleostomi</taxon>
        <taxon>Amphibia</taxon>
        <taxon>Batrachia</taxon>
        <taxon>Anura</taxon>
        <taxon>Pipoidea</taxon>
        <taxon>Pipidae</taxon>
        <taxon>Xenopodinae</taxon>
        <taxon>Xenopus</taxon>
        <taxon>Silurana</taxon>
    </lineage>
</organism>
<evidence type="ECO:0000256" key="4">
    <source>
        <dbReference type="SAM" id="MobiDB-lite"/>
    </source>
</evidence>
<sequence>MGDTRKKALQSYLDRILKFIEFNVSAEDEFIQVARSFETSRKKLQQTEQELRDKRETLVKCEIERSALQVKLKHARNQVDVEMKKRQRAETKLEKAERQIQLIGDLLKTDGQTAVPLSDSVLAYFGGSRVSTAPQTAGKRLSVVDESCTSFLSDISYDHTEDDLDLDELGGKPTKLKARERRRSSLIAPLLKRPRPSEAAAIVAENVRETVIANTALLVSDTGPFSAVEAAPRRRSRKSRPLSSLQDQTPALPQINEEEKEMEPEPPPYPTRTHVYLSRTMIRAELCMVCGQKVRFGKMCLKCKDCRILIHPECKDFCPKVCSSALPSHSTNPKNGPGVLADYAPAAPPRVPSQVVQCVNEIEKRGFSERGIYRIPGCDRLVKELKQKLLQGKIKAQHLAKEDVHTVCGALKEFFRTLQEPLLTYSLHATFLDAADILDECDGRAETCQAVHDLPAPNRDTLAFLILHLYRVMRSPECKMDKTNLSRIFGPTLVGYSVPNPSPLMIMQDTPRQAKVMSMLLSIPCAFWDQFLFTNQENKDCNSAKLDQERLFRPVTSPEINSGLLKASPYLTQSSSKSDLPKKAGRFFTSPNA</sequence>
<dbReference type="EMBL" id="CR761479">
    <property type="protein sequence ID" value="CAJ83922.1"/>
    <property type="molecule type" value="mRNA"/>
</dbReference>
<dbReference type="CDD" id="cd04382">
    <property type="entry name" value="RhoGAP_MgcRacGAP"/>
    <property type="match status" value="1"/>
</dbReference>
<dbReference type="GO" id="GO:0005634">
    <property type="term" value="C:nucleus"/>
    <property type="evidence" value="ECO:0000318"/>
    <property type="project" value="GO_Central"/>
</dbReference>
<dbReference type="GO" id="GO:0051256">
    <property type="term" value="P:mitotic spindle midzone assembly"/>
    <property type="evidence" value="ECO:0000318"/>
    <property type="project" value="GO_Central"/>
</dbReference>
<evidence type="ECO:0000259" key="6">
    <source>
        <dbReference type="PROSITE" id="PS50238"/>
    </source>
</evidence>
<reference evidence="9" key="3">
    <citation type="submission" date="2025-04" db="UniProtKB">
        <authorList>
            <consortium name="RefSeq"/>
        </authorList>
    </citation>
    <scope>IDENTIFICATION</scope>
</reference>
<dbReference type="GO" id="GO:0097149">
    <property type="term" value="C:centralspindlin complex"/>
    <property type="evidence" value="ECO:0000318"/>
    <property type="project" value="GO_Central"/>
</dbReference>
<evidence type="ECO:0000313" key="8">
    <source>
        <dbReference type="Proteomes" id="UP000008143"/>
    </source>
</evidence>
<feature type="coiled-coil region" evidence="3">
    <location>
        <begin position="34"/>
        <end position="106"/>
    </location>
</feature>
<evidence type="ECO:0000313" key="7">
    <source>
        <dbReference type="EMBL" id="CAJ83922.1"/>
    </source>
</evidence>
<dbReference type="PROSITE" id="PS00479">
    <property type="entry name" value="ZF_DAG_PE_1"/>
    <property type="match status" value="1"/>
</dbReference>
<reference evidence="7" key="2">
    <citation type="submission" date="2006-10" db="EMBL/GenBank/DDBJ databases">
        <authorList>
            <person name="Amaya E."/>
            <person name="Ashurst J.L."/>
            <person name="Bonfield J.K."/>
            <person name="Croning M.D.R."/>
            <person name="Chen C-K."/>
            <person name="Davies R.M."/>
            <person name="Francis M.D."/>
            <person name="Garrett N."/>
            <person name="Gilchrist M.J."/>
            <person name="Grafham D.V."/>
            <person name="McLaren S.R."/>
            <person name="Papalopulu N."/>
            <person name="Rogers J."/>
            <person name="Smith J.C."/>
            <person name="Taylor R.G."/>
            <person name="Voigt J."/>
            <person name="Zorn A.M."/>
        </authorList>
    </citation>
    <scope>NUCLEOTIDE SEQUENCE</scope>
</reference>
<dbReference type="PROSITE" id="PS50081">
    <property type="entry name" value="ZF_DAG_PE_2"/>
    <property type="match status" value="1"/>
</dbReference>
<evidence type="ECO:0000256" key="2">
    <source>
        <dbReference type="ARBA" id="ARBA00022833"/>
    </source>
</evidence>
<dbReference type="SUPFAM" id="SSF48350">
    <property type="entry name" value="GTPase activation domain, GAP"/>
    <property type="match status" value="1"/>
</dbReference>
<dbReference type="GeneID" id="733574"/>
<keyword evidence="8" id="KW-1185">Reference proteome</keyword>
<gene>
    <name evidence="9 10" type="primary">racgap1.2</name>
    <name evidence="10" type="synonym">racgap1</name>
    <name evidence="7" type="ORF">TGas033d20.1-001</name>
</gene>
<name>Q28GA0_XENTR</name>